<evidence type="ECO:0000313" key="2">
    <source>
        <dbReference type="Proteomes" id="UP000828941"/>
    </source>
</evidence>
<name>A0ACB9MZ63_BAUVA</name>
<dbReference type="EMBL" id="CM039433">
    <property type="protein sequence ID" value="KAI4329028.1"/>
    <property type="molecule type" value="Genomic_DNA"/>
</dbReference>
<keyword evidence="2" id="KW-1185">Reference proteome</keyword>
<dbReference type="Proteomes" id="UP000828941">
    <property type="component" value="Chromosome 8"/>
</dbReference>
<accession>A0ACB9MZ63</accession>
<gene>
    <name evidence="1" type="ORF">L6164_021335</name>
</gene>
<comment type="caution">
    <text evidence="1">The sequence shown here is derived from an EMBL/GenBank/DDBJ whole genome shotgun (WGS) entry which is preliminary data.</text>
</comment>
<protein>
    <submittedName>
        <fullName evidence="1">Uncharacterized protein</fullName>
    </submittedName>
</protein>
<reference evidence="1 2" key="1">
    <citation type="journal article" date="2022" name="DNA Res.">
        <title>Chromosomal-level genome assembly of the orchid tree Bauhinia variegata (Leguminosae; Cercidoideae) supports the allotetraploid origin hypothesis of Bauhinia.</title>
        <authorList>
            <person name="Zhong Y."/>
            <person name="Chen Y."/>
            <person name="Zheng D."/>
            <person name="Pang J."/>
            <person name="Liu Y."/>
            <person name="Luo S."/>
            <person name="Meng S."/>
            <person name="Qian L."/>
            <person name="Wei D."/>
            <person name="Dai S."/>
            <person name="Zhou R."/>
        </authorList>
    </citation>
    <scope>NUCLEOTIDE SEQUENCE [LARGE SCALE GENOMIC DNA]</scope>
    <source>
        <strain evidence="1">BV-YZ2020</strain>
    </source>
</reference>
<proteinExistence type="predicted"/>
<evidence type="ECO:0000313" key="1">
    <source>
        <dbReference type="EMBL" id="KAI4329028.1"/>
    </source>
</evidence>
<organism evidence="1 2">
    <name type="scientific">Bauhinia variegata</name>
    <name type="common">Purple orchid tree</name>
    <name type="synonym">Phanera variegata</name>
    <dbReference type="NCBI Taxonomy" id="167791"/>
    <lineage>
        <taxon>Eukaryota</taxon>
        <taxon>Viridiplantae</taxon>
        <taxon>Streptophyta</taxon>
        <taxon>Embryophyta</taxon>
        <taxon>Tracheophyta</taxon>
        <taxon>Spermatophyta</taxon>
        <taxon>Magnoliopsida</taxon>
        <taxon>eudicotyledons</taxon>
        <taxon>Gunneridae</taxon>
        <taxon>Pentapetalae</taxon>
        <taxon>rosids</taxon>
        <taxon>fabids</taxon>
        <taxon>Fabales</taxon>
        <taxon>Fabaceae</taxon>
        <taxon>Cercidoideae</taxon>
        <taxon>Cercideae</taxon>
        <taxon>Bauhiniinae</taxon>
        <taxon>Bauhinia</taxon>
    </lineage>
</organism>
<sequence length="137" mass="15269">MAINCTSLTQIPIQKFGSISEIANKDLMSKPNSVPLRKATALRIRVSSIKNKVFEDQSQGIVCYTDESGEVICEGYDEGPRFQPISRPVYHPRDAEIMNLLLQQSWLQIVKGEETDHAAEGVHLQEDVNCNGSNSFC</sequence>